<dbReference type="Proteomes" id="UP000487268">
    <property type="component" value="Unassembled WGS sequence"/>
</dbReference>
<dbReference type="InterPro" id="IPR002731">
    <property type="entry name" value="ATPase_BadF"/>
</dbReference>
<reference evidence="2 3" key="1">
    <citation type="submission" date="2019-10" db="EMBL/GenBank/DDBJ databases">
        <title>Actinomadura rubteroloni sp. nov. and Actinomadura macrotermitis sp. nov., isolated from the gut of fungus growing-termite Macrotermes natalensis.</title>
        <authorList>
            <person name="Benndorf R."/>
            <person name="Martin K."/>
            <person name="Kuefner M."/>
            <person name="De Beer W."/>
            <person name="Kaster A.-K."/>
            <person name="Vollmers J."/>
            <person name="Poulsen M."/>
            <person name="Beemelmanns C."/>
        </authorList>
    </citation>
    <scope>NUCLEOTIDE SEQUENCE [LARGE SCALE GENOMIC DNA]</scope>
    <source>
        <strain evidence="2 3">RB68</strain>
    </source>
</reference>
<dbReference type="Gene3D" id="3.30.420.40">
    <property type="match status" value="2"/>
</dbReference>
<dbReference type="RefSeq" id="WP_328594959.1">
    <property type="nucleotide sequence ID" value="NZ_WEGH01000004.1"/>
</dbReference>
<dbReference type="GO" id="GO:0016301">
    <property type="term" value="F:kinase activity"/>
    <property type="evidence" value="ECO:0007669"/>
    <property type="project" value="UniProtKB-KW"/>
</dbReference>
<evidence type="ECO:0000259" key="1">
    <source>
        <dbReference type="Pfam" id="PF01869"/>
    </source>
</evidence>
<evidence type="ECO:0000313" key="3">
    <source>
        <dbReference type="Proteomes" id="UP000487268"/>
    </source>
</evidence>
<dbReference type="EMBL" id="WEGH01000004">
    <property type="protein sequence ID" value="MQY07916.1"/>
    <property type="molecule type" value="Genomic_DNA"/>
</dbReference>
<dbReference type="EC" id="2.7.1.-" evidence="2"/>
<dbReference type="PANTHER" id="PTHR43190">
    <property type="entry name" value="N-ACETYL-D-GLUCOSAMINE KINASE"/>
    <property type="match status" value="1"/>
</dbReference>
<dbReference type="SUPFAM" id="SSF53067">
    <property type="entry name" value="Actin-like ATPase domain"/>
    <property type="match status" value="2"/>
</dbReference>
<keyword evidence="2" id="KW-0808">Transferase</keyword>
<name>A0A7K0C3G6_9ACTN</name>
<dbReference type="InterPro" id="IPR052519">
    <property type="entry name" value="Euk-type_GlcNAc_Kinase"/>
</dbReference>
<keyword evidence="3" id="KW-1185">Reference proteome</keyword>
<keyword evidence="2" id="KW-0418">Kinase</keyword>
<organism evidence="2 3">
    <name type="scientific">Actinomadura macrotermitis</name>
    <dbReference type="NCBI Taxonomy" id="2585200"/>
    <lineage>
        <taxon>Bacteria</taxon>
        <taxon>Bacillati</taxon>
        <taxon>Actinomycetota</taxon>
        <taxon>Actinomycetes</taxon>
        <taxon>Streptosporangiales</taxon>
        <taxon>Thermomonosporaceae</taxon>
        <taxon>Actinomadura</taxon>
    </lineage>
</organism>
<sequence length="324" mass="32581">MSGAPLVAVDGGNSKTDVAVLTADGRLLATGRGGAFRPQLDGVGPAVAELAVVVDDALRRAGVRAGEVALLTACLAGADLPEEEAVLEKALLERRWTGSVHVANDTFALLRTGAAAGWGVAVVCGAGINCVGVGPDGALARFPALGRITGDWGGGASLSEAVMWHAVRAEDGRGPGTALAAAAAAHFGLDRATDVALAVHAGTLPERRLLELVPVLLDVADQGDPAAEGIVARQAGEIVLLGVGALRRLGLLETPAEVVLGGGVLRARRPVLMEPVAEGFAREAPHARLVVAEAPPILGAALLALDRHGAPAGAETALRAAYHA</sequence>
<protein>
    <submittedName>
        <fullName evidence="2">N-acetylmuramic acid/N-acetylglucosamine kinase</fullName>
        <ecNumber evidence="2">2.7.1.-</ecNumber>
    </submittedName>
</protein>
<comment type="caution">
    <text evidence="2">The sequence shown here is derived from an EMBL/GenBank/DDBJ whole genome shotgun (WGS) entry which is preliminary data.</text>
</comment>
<proteinExistence type="predicted"/>
<dbReference type="InterPro" id="IPR043129">
    <property type="entry name" value="ATPase_NBD"/>
</dbReference>
<dbReference type="PANTHER" id="PTHR43190:SF3">
    <property type="entry name" value="N-ACETYL-D-GLUCOSAMINE KINASE"/>
    <property type="match status" value="1"/>
</dbReference>
<gene>
    <name evidence="2" type="primary">murK_2</name>
    <name evidence="2" type="ORF">ACRB68_60180</name>
</gene>
<accession>A0A7K0C3G6</accession>
<dbReference type="AlphaFoldDB" id="A0A7K0C3G6"/>
<evidence type="ECO:0000313" key="2">
    <source>
        <dbReference type="EMBL" id="MQY07916.1"/>
    </source>
</evidence>
<feature type="domain" description="ATPase BadF/BadG/BcrA/BcrD type" evidence="1">
    <location>
        <begin position="9"/>
        <end position="304"/>
    </location>
</feature>
<dbReference type="Pfam" id="PF01869">
    <property type="entry name" value="BcrAD_BadFG"/>
    <property type="match status" value="1"/>
</dbReference>